<accession>A0ABP9VQB6</accession>
<sequence>MGRALRNAIRGPNTHTSHRGFPFGNPILIDLPATSCKSDRLPRVDFQTRKLAAVTTIVIGHDPLSWISQWAGGKCRCLGGLAVDTANKPRKDHADLAGRCTVVIPTPFYVALIAMKKFYLAVCVAAGFLLGGNASSANAQQPAHYYPARPTFSPYLFYRQFNGTGLPNYYTFVRPREIYNDYITRTRPSYYAESQRQRLISQDQVAEIVDNQIRERMTTGIGAASQAATFQNTSHYYPRSPMRRR</sequence>
<keyword evidence="2" id="KW-1185">Reference proteome</keyword>
<comment type="caution">
    <text evidence="1">The sequence shown here is derived from an EMBL/GenBank/DDBJ whole genome shotgun (WGS) entry which is preliminary data.</text>
</comment>
<evidence type="ECO:0000313" key="2">
    <source>
        <dbReference type="Proteomes" id="UP001416858"/>
    </source>
</evidence>
<proteinExistence type="predicted"/>
<reference evidence="1 2" key="1">
    <citation type="submission" date="2024-02" db="EMBL/GenBank/DDBJ databases">
        <title>Rhodopirellula caenicola NBRC 110016.</title>
        <authorList>
            <person name="Ichikawa N."/>
            <person name="Katano-Makiyama Y."/>
            <person name="Hidaka K."/>
        </authorList>
    </citation>
    <scope>NUCLEOTIDE SEQUENCE [LARGE SCALE GENOMIC DNA]</scope>
    <source>
        <strain evidence="1 2">NBRC 110016</strain>
    </source>
</reference>
<organism evidence="1 2">
    <name type="scientific">Novipirellula caenicola</name>
    <dbReference type="NCBI Taxonomy" id="1536901"/>
    <lineage>
        <taxon>Bacteria</taxon>
        <taxon>Pseudomonadati</taxon>
        <taxon>Planctomycetota</taxon>
        <taxon>Planctomycetia</taxon>
        <taxon>Pirellulales</taxon>
        <taxon>Pirellulaceae</taxon>
        <taxon>Novipirellula</taxon>
    </lineage>
</organism>
<gene>
    <name evidence="1" type="ORF">Rcae01_02824</name>
</gene>
<name>A0ABP9VQB6_9BACT</name>
<dbReference type="Proteomes" id="UP001416858">
    <property type="component" value="Unassembled WGS sequence"/>
</dbReference>
<evidence type="ECO:0000313" key="1">
    <source>
        <dbReference type="EMBL" id="GAA5507369.1"/>
    </source>
</evidence>
<dbReference type="EMBL" id="BAABRO010000005">
    <property type="protein sequence ID" value="GAA5507369.1"/>
    <property type="molecule type" value="Genomic_DNA"/>
</dbReference>
<protein>
    <submittedName>
        <fullName evidence="1">Uncharacterized protein</fullName>
    </submittedName>
</protein>